<gene>
    <name evidence="1" type="ORF">GCM10009776_02540</name>
</gene>
<evidence type="ECO:0000313" key="2">
    <source>
        <dbReference type="Proteomes" id="UP001499933"/>
    </source>
</evidence>
<protein>
    <recommendedName>
        <fullName evidence="3">Acyl-CoA:diacylglycerol acyltransferase</fullName>
    </recommendedName>
</protein>
<reference evidence="1 2" key="1">
    <citation type="journal article" date="2019" name="Int. J. Syst. Evol. Microbiol.">
        <title>The Global Catalogue of Microorganisms (GCM) 10K type strain sequencing project: providing services to taxonomists for standard genome sequencing and annotation.</title>
        <authorList>
            <consortium name="The Broad Institute Genomics Platform"/>
            <consortium name="The Broad Institute Genome Sequencing Center for Infectious Disease"/>
            <person name="Wu L."/>
            <person name="Ma J."/>
        </authorList>
    </citation>
    <scope>NUCLEOTIDE SEQUENCE [LARGE SCALE GENOMIC DNA]</scope>
    <source>
        <strain evidence="1 2">JCM 14901</strain>
    </source>
</reference>
<dbReference type="PROSITE" id="PS51318">
    <property type="entry name" value="TAT"/>
    <property type="match status" value="1"/>
</dbReference>
<accession>A0ABN2Q782</accession>
<name>A0ABN2Q782_9MICO</name>
<dbReference type="Gene3D" id="3.40.50.1820">
    <property type="entry name" value="alpha/beta hydrolase"/>
    <property type="match status" value="1"/>
</dbReference>
<dbReference type="SUPFAM" id="SSF53474">
    <property type="entry name" value="alpha/beta-Hydrolases"/>
    <property type="match status" value="1"/>
</dbReference>
<dbReference type="Proteomes" id="UP001499933">
    <property type="component" value="Unassembled WGS sequence"/>
</dbReference>
<dbReference type="InterPro" id="IPR029058">
    <property type="entry name" value="AB_hydrolase_fold"/>
</dbReference>
<evidence type="ECO:0008006" key="3">
    <source>
        <dbReference type="Google" id="ProtNLM"/>
    </source>
</evidence>
<sequence>MKPESSAPGGVSRRVFLGAGAAAALGVASGTLGGGLAANAADYTKVPKLPGEVSRISNVRTPKGTLYESIDVSIKGDMTRLFVPQSAPPNKTKWVPVIWFYHATNSSYSSLSSAFLHGAQPSIDSGAVCVCPDYAGPTAWVSPPAITAQANAVAYMNALWRIYYSFARANSGGGALMCWAFGNRMLPRQQGMYLASSVYDVMDSYMRGPTQVGPAYNNDTAAIQATNAATLPQSAWQGARIRASYNPDDTRVPPQFHAIALETLAKPVAIETSFITHDGGGTATGHYVPDSVNTDMLKTFQRWSSL</sequence>
<proteinExistence type="predicted"/>
<dbReference type="EMBL" id="BAAAOG010000001">
    <property type="protein sequence ID" value="GAA1944258.1"/>
    <property type="molecule type" value="Genomic_DNA"/>
</dbReference>
<keyword evidence="2" id="KW-1185">Reference proteome</keyword>
<comment type="caution">
    <text evidence="1">The sequence shown here is derived from an EMBL/GenBank/DDBJ whole genome shotgun (WGS) entry which is preliminary data.</text>
</comment>
<evidence type="ECO:0000313" key="1">
    <source>
        <dbReference type="EMBL" id="GAA1944258.1"/>
    </source>
</evidence>
<organism evidence="1 2">
    <name type="scientific">Microbacterium deminutum</name>
    <dbReference type="NCBI Taxonomy" id="344164"/>
    <lineage>
        <taxon>Bacteria</taxon>
        <taxon>Bacillati</taxon>
        <taxon>Actinomycetota</taxon>
        <taxon>Actinomycetes</taxon>
        <taxon>Micrococcales</taxon>
        <taxon>Microbacteriaceae</taxon>
        <taxon>Microbacterium</taxon>
    </lineage>
</organism>
<dbReference type="InterPro" id="IPR006311">
    <property type="entry name" value="TAT_signal"/>
</dbReference>